<evidence type="ECO:0000256" key="1">
    <source>
        <dbReference type="SAM" id="MobiDB-lite"/>
    </source>
</evidence>
<evidence type="ECO:0000313" key="2">
    <source>
        <dbReference type="EMBL" id="PMD22304.1"/>
    </source>
</evidence>
<accession>A0A2J6Q7U6</accession>
<dbReference type="Proteomes" id="UP000235672">
    <property type="component" value="Unassembled WGS sequence"/>
</dbReference>
<reference evidence="2 3" key="1">
    <citation type="submission" date="2016-05" db="EMBL/GenBank/DDBJ databases">
        <title>A degradative enzymes factory behind the ericoid mycorrhizal symbiosis.</title>
        <authorList>
            <consortium name="DOE Joint Genome Institute"/>
            <person name="Martino E."/>
            <person name="Morin E."/>
            <person name="Grelet G."/>
            <person name="Kuo A."/>
            <person name="Kohler A."/>
            <person name="Daghino S."/>
            <person name="Barry K."/>
            <person name="Choi C."/>
            <person name="Cichocki N."/>
            <person name="Clum A."/>
            <person name="Copeland A."/>
            <person name="Hainaut M."/>
            <person name="Haridas S."/>
            <person name="Labutti K."/>
            <person name="Lindquist E."/>
            <person name="Lipzen A."/>
            <person name="Khouja H.-R."/>
            <person name="Murat C."/>
            <person name="Ohm R."/>
            <person name="Olson A."/>
            <person name="Spatafora J."/>
            <person name="Veneault-Fourrey C."/>
            <person name="Henrissat B."/>
            <person name="Grigoriev I."/>
            <person name="Martin F."/>
            <person name="Perotto S."/>
        </authorList>
    </citation>
    <scope>NUCLEOTIDE SEQUENCE [LARGE SCALE GENOMIC DNA]</scope>
    <source>
        <strain evidence="2 3">UAMH 7357</strain>
    </source>
</reference>
<evidence type="ECO:0000313" key="3">
    <source>
        <dbReference type="Proteomes" id="UP000235672"/>
    </source>
</evidence>
<feature type="compositionally biased region" description="Low complexity" evidence="1">
    <location>
        <begin position="36"/>
        <end position="45"/>
    </location>
</feature>
<dbReference type="OrthoDB" id="3546614at2759"/>
<organism evidence="2 3">
    <name type="scientific">Hyaloscypha hepaticicola</name>
    <dbReference type="NCBI Taxonomy" id="2082293"/>
    <lineage>
        <taxon>Eukaryota</taxon>
        <taxon>Fungi</taxon>
        <taxon>Dikarya</taxon>
        <taxon>Ascomycota</taxon>
        <taxon>Pezizomycotina</taxon>
        <taxon>Leotiomycetes</taxon>
        <taxon>Helotiales</taxon>
        <taxon>Hyaloscyphaceae</taxon>
        <taxon>Hyaloscypha</taxon>
    </lineage>
</organism>
<proteinExistence type="predicted"/>
<feature type="region of interest" description="Disordered" evidence="1">
    <location>
        <begin position="1"/>
        <end position="68"/>
    </location>
</feature>
<dbReference type="EMBL" id="KZ613478">
    <property type="protein sequence ID" value="PMD22304.1"/>
    <property type="molecule type" value="Genomic_DNA"/>
</dbReference>
<sequence length="282" mass="31751">MGCFHSILRPRPPPNQSNPTEGEQLPKPSDSKSRSYKSISSPGSSTDLESPLEAIAPPTPSEHPFPSKVESIKIEKESLDLPIEEVNHEIAALITAIEDCESLGTGNRQRNVEDINDILDIISENRLVYTKLEILGSQINTLYRENESHCEGYLHSAFDRIPALWMEFIEFGEEQQRKEARMQSASSPIMQIFGHLSRLRSACITQRDLDREIERKVGGQFEDILGVLKDLGTSEAVLKWRVLATVAGQRRREMEGPLDELLEVRMRVSGLLFEVVNALSEE</sequence>
<dbReference type="AlphaFoldDB" id="A0A2J6Q7U6"/>
<keyword evidence="3" id="KW-1185">Reference proteome</keyword>
<name>A0A2J6Q7U6_9HELO</name>
<protein>
    <submittedName>
        <fullName evidence="2">Uncharacterized protein</fullName>
    </submittedName>
</protein>
<gene>
    <name evidence="2" type="ORF">NA56DRAFT_98893</name>
</gene>